<dbReference type="EMBL" id="DQ927305">
    <property type="protein sequence ID" value="ABI51723.1"/>
    <property type="molecule type" value="Genomic_DNA"/>
</dbReference>
<keyword evidence="1" id="KW-0496">Mitochondrion</keyword>
<sequence>MKLNYKKEIKYIFKKKNFKNKKFNQLLLVYYSIKKILKLIRYNKYNIYKTKNNLLINKFIYFNFITNGLDLKYDSQLKQNLYDNVYISNYLIKKTLTSKLDNLDVIKLHKFFKLIENKYTNDFVSENSYLDYFNFINLIYFNFIYNIYNTYKFILINKIN</sequence>
<dbReference type="GeneID" id="4271555"/>
<accession>Q09F30</accession>
<protein>
    <submittedName>
        <fullName evidence="1">Ymf74</fullName>
    </submittedName>
</protein>
<dbReference type="RefSeq" id="YP_740812.1">
    <property type="nucleotide sequence ID" value="NC_008339.1"/>
</dbReference>
<organism evidence="1">
    <name type="scientific">Tetrahymena pigmentosa</name>
    <dbReference type="NCBI Taxonomy" id="5907"/>
    <lineage>
        <taxon>Eukaryota</taxon>
        <taxon>Sar</taxon>
        <taxon>Alveolata</taxon>
        <taxon>Ciliophora</taxon>
        <taxon>Intramacronucleata</taxon>
        <taxon>Oligohymenophorea</taxon>
        <taxon>Hymenostomatida</taxon>
        <taxon>Tetrahymenina</taxon>
        <taxon>Tetrahymenidae</taxon>
        <taxon>Tetrahymena</taxon>
    </lineage>
</organism>
<geneLocation type="mitochondrion" evidence="1"/>
<proteinExistence type="predicted"/>
<evidence type="ECO:0000313" key="1">
    <source>
        <dbReference type="EMBL" id="ABI51723.1"/>
    </source>
</evidence>
<dbReference type="AlphaFoldDB" id="Q09F30"/>
<name>Q09F30_TETPI</name>
<reference evidence="1" key="1">
    <citation type="journal article" date="2007" name="PLoS ONE">
        <title>Complete mitochondrial genome sequence of three tetrahymena species reveals mutation hot spots and accelerated nonsynonymous substitutions in Ymf genes.</title>
        <authorList>
            <person name="Moradian M.M."/>
            <person name="Beglaryan D."/>
            <person name="Skozylas J.M."/>
            <person name="Kerikorian V."/>
        </authorList>
    </citation>
    <scope>NUCLEOTIDE SEQUENCE</scope>
    <source>
        <strain evidence="1">UM1060</strain>
    </source>
</reference>
<gene>
    <name evidence="1" type="primary">ymf74</name>
</gene>